<proteinExistence type="predicted"/>
<dbReference type="AlphaFoldDB" id="A0A1L9PXJ4"/>
<evidence type="ECO:0000313" key="1">
    <source>
        <dbReference type="EMBL" id="OJJ06237.1"/>
    </source>
</evidence>
<protein>
    <recommendedName>
        <fullName evidence="3">F-box domain-containing protein</fullName>
    </recommendedName>
</protein>
<reference evidence="2" key="1">
    <citation type="journal article" date="2017" name="Genome Biol.">
        <title>Comparative genomics reveals high biological diversity and specific adaptations in the industrially and medically important fungal genus Aspergillus.</title>
        <authorList>
            <person name="de Vries R.P."/>
            <person name="Riley R."/>
            <person name="Wiebenga A."/>
            <person name="Aguilar-Osorio G."/>
            <person name="Amillis S."/>
            <person name="Uchima C.A."/>
            <person name="Anderluh G."/>
            <person name="Asadollahi M."/>
            <person name="Askin M."/>
            <person name="Barry K."/>
            <person name="Battaglia E."/>
            <person name="Bayram O."/>
            <person name="Benocci T."/>
            <person name="Braus-Stromeyer S.A."/>
            <person name="Caldana C."/>
            <person name="Canovas D."/>
            <person name="Cerqueira G.C."/>
            <person name="Chen F."/>
            <person name="Chen W."/>
            <person name="Choi C."/>
            <person name="Clum A."/>
            <person name="Dos Santos R.A."/>
            <person name="Damasio A.R."/>
            <person name="Diallinas G."/>
            <person name="Emri T."/>
            <person name="Fekete E."/>
            <person name="Flipphi M."/>
            <person name="Freyberg S."/>
            <person name="Gallo A."/>
            <person name="Gournas C."/>
            <person name="Habgood R."/>
            <person name="Hainaut M."/>
            <person name="Harispe M.L."/>
            <person name="Henrissat B."/>
            <person name="Hilden K.S."/>
            <person name="Hope R."/>
            <person name="Hossain A."/>
            <person name="Karabika E."/>
            <person name="Karaffa L."/>
            <person name="Karanyi Z."/>
            <person name="Krasevec N."/>
            <person name="Kuo A."/>
            <person name="Kusch H."/>
            <person name="LaButti K."/>
            <person name="Lagendijk E.L."/>
            <person name="Lapidus A."/>
            <person name="Levasseur A."/>
            <person name="Lindquist E."/>
            <person name="Lipzen A."/>
            <person name="Logrieco A.F."/>
            <person name="MacCabe A."/>
            <person name="Maekelae M.R."/>
            <person name="Malavazi I."/>
            <person name="Melin P."/>
            <person name="Meyer V."/>
            <person name="Mielnichuk N."/>
            <person name="Miskei M."/>
            <person name="Molnar A.P."/>
            <person name="Mule G."/>
            <person name="Ngan C.Y."/>
            <person name="Orejas M."/>
            <person name="Orosz E."/>
            <person name="Ouedraogo J.P."/>
            <person name="Overkamp K.M."/>
            <person name="Park H.-S."/>
            <person name="Perrone G."/>
            <person name="Piumi F."/>
            <person name="Punt P.J."/>
            <person name="Ram A.F."/>
            <person name="Ramon A."/>
            <person name="Rauscher S."/>
            <person name="Record E."/>
            <person name="Riano-Pachon D.M."/>
            <person name="Robert V."/>
            <person name="Roehrig J."/>
            <person name="Ruller R."/>
            <person name="Salamov A."/>
            <person name="Salih N.S."/>
            <person name="Samson R.A."/>
            <person name="Sandor E."/>
            <person name="Sanguinetti M."/>
            <person name="Schuetze T."/>
            <person name="Sepcic K."/>
            <person name="Shelest E."/>
            <person name="Sherlock G."/>
            <person name="Sophianopoulou V."/>
            <person name="Squina F.M."/>
            <person name="Sun H."/>
            <person name="Susca A."/>
            <person name="Todd R.B."/>
            <person name="Tsang A."/>
            <person name="Unkles S.E."/>
            <person name="van de Wiele N."/>
            <person name="van Rossen-Uffink D."/>
            <person name="Oliveira J.V."/>
            <person name="Vesth T.C."/>
            <person name="Visser J."/>
            <person name="Yu J.-H."/>
            <person name="Zhou M."/>
            <person name="Andersen M.R."/>
            <person name="Archer D.B."/>
            <person name="Baker S.E."/>
            <person name="Benoit I."/>
            <person name="Brakhage A.A."/>
            <person name="Braus G.H."/>
            <person name="Fischer R."/>
            <person name="Frisvad J.C."/>
            <person name="Goldman G.H."/>
            <person name="Houbraken J."/>
            <person name="Oakley B."/>
            <person name="Pocsi I."/>
            <person name="Scazzocchio C."/>
            <person name="Seiboth B."/>
            <person name="vanKuyk P.A."/>
            <person name="Wortman J."/>
            <person name="Dyer P.S."/>
            <person name="Grigoriev I.V."/>
        </authorList>
    </citation>
    <scope>NUCLEOTIDE SEQUENCE [LARGE SCALE GENOMIC DNA]</scope>
    <source>
        <strain evidence="2">CBS 583.65</strain>
    </source>
</reference>
<gene>
    <name evidence="1" type="ORF">ASPVEDRAFT_315774</name>
</gene>
<accession>A0A1L9PXJ4</accession>
<keyword evidence="2" id="KW-1185">Reference proteome</keyword>
<dbReference type="Proteomes" id="UP000184073">
    <property type="component" value="Unassembled WGS sequence"/>
</dbReference>
<name>A0A1L9PXJ4_ASPVE</name>
<sequence>MGWPVSSLKFPRLWGLKSPPASPRQPSRLEILPPELLLCIKDCLEKPDIVCLSLCSHHLLDVIGKRCLSLTDGDNQLKPAILMRVDRDLPHLFYCPYCTKLHRIKDIPHPTLRSKKIRRPCPDMGLPFSRGLYIPENLWTFLGGRFSPMLYAFRHCHLAAVMKNHYHGYRHTPQGLTVKWLSYMAVENSVLDRAITTLLSVEGRVCSLEQNCSTLVLQTQQWVLFHDTPGIQDIFKRLGWVFICRHKEMGSLNVSEVCDVCSTIPSWHAYEPEYLCCPRCRNESQIKIRDCGTDGTAVVITKWLDMGAGLDINDPKWQQKITCDISGCGWETKGSGDLSRLFRDAADPAQRDNTDPTDRNQAYLVRRQRRRHFLPGCSQN</sequence>
<dbReference type="RefSeq" id="XP_040671999.1">
    <property type="nucleotide sequence ID" value="XM_040810502.1"/>
</dbReference>
<dbReference type="EMBL" id="KV878134">
    <property type="protein sequence ID" value="OJJ06237.1"/>
    <property type="molecule type" value="Genomic_DNA"/>
</dbReference>
<organism evidence="1 2">
    <name type="scientific">Aspergillus versicolor CBS 583.65</name>
    <dbReference type="NCBI Taxonomy" id="1036611"/>
    <lineage>
        <taxon>Eukaryota</taxon>
        <taxon>Fungi</taxon>
        <taxon>Dikarya</taxon>
        <taxon>Ascomycota</taxon>
        <taxon>Pezizomycotina</taxon>
        <taxon>Eurotiomycetes</taxon>
        <taxon>Eurotiomycetidae</taxon>
        <taxon>Eurotiales</taxon>
        <taxon>Aspergillaceae</taxon>
        <taxon>Aspergillus</taxon>
        <taxon>Aspergillus subgen. Nidulantes</taxon>
    </lineage>
</organism>
<dbReference type="OrthoDB" id="3766406at2759"/>
<dbReference type="GeneID" id="63726013"/>
<dbReference type="STRING" id="1036611.A0A1L9PXJ4"/>
<evidence type="ECO:0008006" key="3">
    <source>
        <dbReference type="Google" id="ProtNLM"/>
    </source>
</evidence>
<dbReference type="VEuPathDB" id="FungiDB:ASPVEDRAFT_315774"/>
<evidence type="ECO:0000313" key="2">
    <source>
        <dbReference type="Proteomes" id="UP000184073"/>
    </source>
</evidence>